<reference evidence="1 2" key="1">
    <citation type="submission" date="2020-06" db="EMBL/GenBank/DDBJ databases">
        <title>Interaction of electrochemicaly active bacteria, Geobacter bremensis R4 on different carbon anode.</title>
        <authorList>
            <person name="Meng L."/>
            <person name="Yoshida N."/>
        </authorList>
    </citation>
    <scope>NUCLEOTIDE SEQUENCE [LARGE SCALE GENOMIC DNA]</scope>
    <source>
        <strain evidence="1 2">R4</strain>
    </source>
</reference>
<evidence type="ECO:0000313" key="2">
    <source>
        <dbReference type="Proteomes" id="UP000515472"/>
    </source>
</evidence>
<protein>
    <recommendedName>
        <fullName evidence="3">SRPBCC domain-containing protein</fullName>
    </recommendedName>
</protein>
<dbReference type="PANTHER" id="PTHR36166:SF1">
    <property type="entry name" value="SRPBCC DOMAIN-CONTAINING PROTEIN"/>
    <property type="match status" value="1"/>
</dbReference>
<dbReference type="KEGG" id="gbn:GEOBRER4_18420"/>
<dbReference type="EMBL" id="AP023213">
    <property type="protein sequence ID" value="BCG47092.1"/>
    <property type="molecule type" value="Genomic_DNA"/>
</dbReference>
<dbReference type="PANTHER" id="PTHR36166">
    <property type="entry name" value="CHROMOSOME 9, WHOLE GENOME SHOTGUN SEQUENCE"/>
    <property type="match status" value="1"/>
</dbReference>
<dbReference type="Pfam" id="PF10604">
    <property type="entry name" value="Polyketide_cyc2"/>
    <property type="match status" value="1"/>
</dbReference>
<gene>
    <name evidence="1" type="ORF">GEOBRER4_n1914</name>
</gene>
<evidence type="ECO:0000313" key="1">
    <source>
        <dbReference type="EMBL" id="BCG47092.1"/>
    </source>
</evidence>
<dbReference type="Gene3D" id="3.30.530.20">
    <property type="match status" value="1"/>
</dbReference>
<accession>A0A6S6LYH5</accession>
<dbReference type="Proteomes" id="UP000515472">
    <property type="component" value="Chromosome"/>
</dbReference>
<evidence type="ECO:0008006" key="3">
    <source>
        <dbReference type="Google" id="ProtNLM"/>
    </source>
</evidence>
<organism evidence="1 2">
    <name type="scientific">Citrifermentans bremense</name>
    <dbReference type="NCBI Taxonomy" id="60035"/>
    <lineage>
        <taxon>Bacteria</taxon>
        <taxon>Pseudomonadati</taxon>
        <taxon>Thermodesulfobacteriota</taxon>
        <taxon>Desulfuromonadia</taxon>
        <taxon>Geobacterales</taxon>
        <taxon>Geobacteraceae</taxon>
        <taxon>Citrifermentans</taxon>
    </lineage>
</organism>
<dbReference type="InterPro" id="IPR019587">
    <property type="entry name" value="Polyketide_cyclase/dehydratase"/>
</dbReference>
<proteinExistence type="predicted"/>
<name>A0A6S6LYH5_9BACT</name>
<keyword evidence="2" id="KW-1185">Reference proteome</keyword>
<dbReference type="InterPro" id="IPR023393">
    <property type="entry name" value="START-like_dom_sf"/>
</dbReference>
<dbReference type="CDD" id="cd07822">
    <property type="entry name" value="SRPBCC_4"/>
    <property type="match status" value="1"/>
</dbReference>
<dbReference type="RefSeq" id="WP_185245164.1">
    <property type="nucleotide sequence ID" value="NZ_AP023213.1"/>
</dbReference>
<dbReference type="AlphaFoldDB" id="A0A6S6LYH5"/>
<sequence length="151" mass="17123">MAELTTEITLEAPIERIWQLLIDFGLYPEWNPLFTKATGPVTPGERFDLVVKLPGMDPFPIKPVLQEAEPKSRLSWQSSMLSSAVLSWTFCYELHSLSPDRLRLTQRSSFKGLLSPLFSFAMKKPVTDGMKSLNEALKRWGEKGKVSCMKC</sequence>
<dbReference type="SUPFAM" id="SSF55961">
    <property type="entry name" value="Bet v1-like"/>
    <property type="match status" value="1"/>
</dbReference>